<comment type="caution">
    <text evidence="3">The sequence shown here is derived from an EMBL/GenBank/DDBJ whole genome shotgun (WGS) entry which is preliminary data.</text>
</comment>
<dbReference type="SUPFAM" id="SSF51735">
    <property type="entry name" value="NAD(P)-binding Rossmann-fold domains"/>
    <property type="match status" value="1"/>
</dbReference>
<dbReference type="CDD" id="cd05233">
    <property type="entry name" value="SDR_c"/>
    <property type="match status" value="1"/>
</dbReference>
<gene>
    <name evidence="3" type="ORF">PUW80_02280</name>
</gene>
<sequence length="255" mass="26134">MTTSSSVSLPLIVVIGGGTGMGRDIAHDQVTLGRDVLIVGRRAESLKEVARSSSAPQRVFTVVADASTADGAAAISDAVGHRRVQGIVAAAGGQGGFKQPGQAPEDLDDAWSTALRVNLFTAVLPVETLLPKMLDNEGRVVLIGSTAGIEGAGGPYATAKAALAGYGRELARRVGERGITSNTIAPGFVDNTEFFESGGFGDSSTMTDAAAARTLIGRVGRPRDVTASVRWLLSKDGGWITGQVIAVDGGTVMVQ</sequence>
<dbReference type="PANTHER" id="PTHR42760">
    <property type="entry name" value="SHORT-CHAIN DEHYDROGENASES/REDUCTASES FAMILY MEMBER"/>
    <property type="match status" value="1"/>
</dbReference>
<dbReference type="Proteomes" id="UP001218170">
    <property type="component" value="Unassembled WGS sequence"/>
</dbReference>
<dbReference type="PRINTS" id="PR00081">
    <property type="entry name" value="GDHRDH"/>
</dbReference>
<accession>A0ABT5SGF3</accession>
<dbReference type="Gene3D" id="3.40.50.720">
    <property type="entry name" value="NAD(P)-binding Rossmann-like Domain"/>
    <property type="match status" value="1"/>
</dbReference>
<dbReference type="InterPro" id="IPR036291">
    <property type="entry name" value="NAD(P)-bd_dom_sf"/>
</dbReference>
<protein>
    <submittedName>
        <fullName evidence="3">SDR family NAD(P)-dependent oxidoreductase</fullName>
    </submittedName>
</protein>
<dbReference type="InterPro" id="IPR020904">
    <property type="entry name" value="Sc_DH/Rdtase_CS"/>
</dbReference>
<dbReference type="Pfam" id="PF13561">
    <property type="entry name" value="adh_short_C2"/>
    <property type="match status" value="1"/>
</dbReference>
<dbReference type="RefSeq" id="WP_274223846.1">
    <property type="nucleotide sequence ID" value="NZ_JAQZCG020000043.1"/>
</dbReference>
<dbReference type="PROSITE" id="PS00061">
    <property type="entry name" value="ADH_SHORT"/>
    <property type="match status" value="1"/>
</dbReference>
<keyword evidence="4" id="KW-1185">Reference proteome</keyword>
<dbReference type="EMBL" id="JAQZCI010000001">
    <property type="protein sequence ID" value="MDD7961172.1"/>
    <property type="molecule type" value="Genomic_DNA"/>
</dbReference>
<dbReference type="PANTHER" id="PTHR42760:SF133">
    <property type="entry name" value="3-OXOACYL-[ACYL-CARRIER-PROTEIN] REDUCTASE"/>
    <property type="match status" value="1"/>
</dbReference>
<comment type="similarity">
    <text evidence="1">Belongs to the short-chain dehydrogenases/reductases (SDR) family.</text>
</comment>
<evidence type="ECO:0000313" key="4">
    <source>
        <dbReference type="Proteomes" id="UP001218170"/>
    </source>
</evidence>
<evidence type="ECO:0000256" key="2">
    <source>
        <dbReference type="ARBA" id="ARBA00023002"/>
    </source>
</evidence>
<evidence type="ECO:0000313" key="3">
    <source>
        <dbReference type="EMBL" id="MDD7961172.1"/>
    </source>
</evidence>
<keyword evidence="2" id="KW-0560">Oxidoreductase</keyword>
<name>A0ABT5SGF3_9MICO</name>
<evidence type="ECO:0000256" key="1">
    <source>
        <dbReference type="ARBA" id="ARBA00006484"/>
    </source>
</evidence>
<organism evidence="3 4">
    <name type="scientific">Microbacterium thalli</name>
    <dbReference type="NCBI Taxonomy" id="3027921"/>
    <lineage>
        <taxon>Bacteria</taxon>
        <taxon>Bacillati</taxon>
        <taxon>Actinomycetota</taxon>
        <taxon>Actinomycetes</taxon>
        <taxon>Micrococcales</taxon>
        <taxon>Microbacteriaceae</taxon>
        <taxon>Microbacterium</taxon>
    </lineage>
</organism>
<reference evidence="3 4" key="1">
    <citation type="submission" date="2023-02" db="EMBL/GenBank/DDBJ databases">
        <title>Study of novel species of the Microbacterium genus.</title>
        <authorList>
            <person name="Arroyo-Herrera I."/>
            <person name="Roman-Ponce B."/>
            <person name="Vasquez-Murrieta M.S."/>
        </authorList>
    </citation>
    <scope>NUCLEOTIDE SEQUENCE [LARGE SCALE GENOMIC DNA]</scope>
    <source>
        <strain evidence="3 4">NE1TT3</strain>
    </source>
</reference>
<proteinExistence type="inferred from homology"/>
<dbReference type="InterPro" id="IPR002347">
    <property type="entry name" value="SDR_fam"/>
</dbReference>